<accession>A0A1D8ARN0</accession>
<dbReference type="CDD" id="cd07005">
    <property type="entry name" value="cupin_WbuC-like"/>
    <property type="match status" value="1"/>
</dbReference>
<dbReference type="Gene3D" id="2.60.120.10">
    <property type="entry name" value="Jelly Rolls"/>
    <property type="match status" value="1"/>
</dbReference>
<dbReference type="InterPro" id="IPR014710">
    <property type="entry name" value="RmlC-like_jellyroll"/>
</dbReference>
<dbReference type="STRING" id="1838286.Verru16b_00581"/>
<dbReference type="Proteomes" id="UP000095228">
    <property type="component" value="Chromosome"/>
</dbReference>
<feature type="domain" description="Cupin fold metalloprotein WbuC cupin" evidence="1">
    <location>
        <begin position="25"/>
        <end position="107"/>
    </location>
</feature>
<dbReference type="InterPro" id="IPR011051">
    <property type="entry name" value="RmlC_Cupin_sf"/>
</dbReference>
<dbReference type="SUPFAM" id="SSF51182">
    <property type="entry name" value="RmlC-like cupins"/>
    <property type="match status" value="1"/>
</dbReference>
<dbReference type="Pfam" id="PF19480">
    <property type="entry name" value="DUF6016"/>
    <property type="match status" value="1"/>
</dbReference>
<proteinExistence type="predicted"/>
<keyword evidence="3" id="KW-1185">Reference proteome</keyword>
<dbReference type="InterPro" id="IPR027565">
    <property type="entry name" value="Cupin_WbuC"/>
</dbReference>
<organism evidence="2 3">
    <name type="scientific">Lacunisphaera limnophila</name>
    <dbReference type="NCBI Taxonomy" id="1838286"/>
    <lineage>
        <taxon>Bacteria</taxon>
        <taxon>Pseudomonadati</taxon>
        <taxon>Verrucomicrobiota</taxon>
        <taxon>Opitutia</taxon>
        <taxon>Opitutales</taxon>
        <taxon>Opitutaceae</taxon>
        <taxon>Lacunisphaera</taxon>
    </lineage>
</organism>
<evidence type="ECO:0000259" key="1">
    <source>
        <dbReference type="Pfam" id="PF19480"/>
    </source>
</evidence>
<gene>
    <name evidence="2" type="ORF">Verru16b_00581</name>
</gene>
<dbReference type="NCBIfam" id="TIGR04366">
    <property type="entry name" value="cupin_WbuC"/>
    <property type="match status" value="1"/>
</dbReference>
<evidence type="ECO:0000313" key="3">
    <source>
        <dbReference type="Proteomes" id="UP000095228"/>
    </source>
</evidence>
<sequence length="178" mass="19374">MEPAPTKPAFPLALPAPSTAVTVLSQDLLQAAITGSRQSPRRRIILPLHQAAGDSLHRMLNAIQPRSYIPPHRHLNPPKAESIVVLRGAILYLTFTAAGAVEQTHRLGADLPTFGVDIQPGVYHTFLALAEDTVLFEVKPGPYEKASDKDFAPWAPAEASAEAEAYLDQLYRFCGKKD</sequence>
<dbReference type="EMBL" id="CP016094">
    <property type="protein sequence ID" value="AOS43536.1"/>
    <property type="molecule type" value="Genomic_DNA"/>
</dbReference>
<dbReference type="AlphaFoldDB" id="A0A1D8ARN0"/>
<dbReference type="KEGG" id="obg:Verru16b_00581"/>
<name>A0A1D8ARN0_9BACT</name>
<dbReference type="OrthoDB" id="981227at2"/>
<protein>
    <recommendedName>
        <fullName evidence="1">Cupin fold metalloprotein WbuC cupin domain-containing protein</fullName>
    </recommendedName>
</protein>
<evidence type="ECO:0000313" key="2">
    <source>
        <dbReference type="EMBL" id="AOS43536.1"/>
    </source>
</evidence>
<reference evidence="2 3" key="1">
    <citation type="submission" date="2016-06" db="EMBL/GenBank/DDBJ databases">
        <title>Three novel species with peptidoglycan cell walls form the new genus Lacunisphaera gen. nov. in the family Opitutaceae of the verrucomicrobial subdivision 4.</title>
        <authorList>
            <person name="Rast P."/>
            <person name="Gloeckner I."/>
            <person name="Jogler M."/>
            <person name="Boedeker C."/>
            <person name="Jeske O."/>
            <person name="Wiegand S."/>
            <person name="Reinhardt R."/>
            <person name="Schumann P."/>
            <person name="Rohde M."/>
            <person name="Spring S."/>
            <person name="Gloeckner F.O."/>
            <person name="Jogler C."/>
        </authorList>
    </citation>
    <scope>NUCLEOTIDE SEQUENCE [LARGE SCALE GENOMIC DNA]</scope>
    <source>
        <strain evidence="2 3">IG16b</strain>
    </source>
</reference>
<dbReference type="InterPro" id="IPR046058">
    <property type="entry name" value="WbuC_cupin"/>
</dbReference>
<dbReference type="RefSeq" id="WP_069960875.1">
    <property type="nucleotide sequence ID" value="NZ_CP016094.1"/>
</dbReference>